<dbReference type="InterPro" id="IPR036866">
    <property type="entry name" value="RibonucZ/Hydroxyglut_hydro"/>
</dbReference>
<dbReference type="Proteomes" id="UP001549164">
    <property type="component" value="Unassembled WGS sequence"/>
</dbReference>
<dbReference type="CDD" id="cd07739">
    <property type="entry name" value="metallo-hydrolase-like_MBL-fold"/>
    <property type="match status" value="1"/>
</dbReference>
<protein>
    <submittedName>
        <fullName evidence="2">Glyoxylase-like metal-dependent hydrolase (Beta-lactamase superfamily II)</fullName>
    </submittedName>
</protein>
<dbReference type="Gene3D" id="3.60.15.10">
    <property type="entry name" value="Ribonuclease Z/Hydroxyacylglutathione hydrolase-like"/>
    <property type="match status" value="1"/>
</dbReference>
<dbReference type="RefSeq" id="WP_354433308.1">
    <property type="nucleotide sequence ID" value="NZ_JBEPLY010000003.1"/>
</dbReference>
<dbReference type="InterPro" id="IPR053892">
    <property type="entry name" value="MoaF-like"/>
</dbReference>
<evidence type="ECO:0000313" key="2">
    <source>
        <dbReference type="EMBL" id="MET3598999.1"/>
    </source>
</evidence>
<dbReference type="InterPro" id="IPR001279">
    <property type="entry name" value="Metallo-B-lactamas"/>
</dbReference>
<dbReference type="SMART" id="SM00849">
    <property type="entry name" value="Lactamase_B"/>
    <property type="match status" value="1"/>
</dbReference>
<evidence type="ECO:0000313" key="3">
    <source>
        <dbReference type="Proteomes" id="UP001549164"/>
    </source>
</evidence>
<organism evidence="2 3">
    <name type="scientific">Martelella mangrovi</name>
    <dbReference type="NCBI Taxonomy" id="1397477"/>
    <lineage>
        <taxon>Bacteria</taxon>
        <taxon>Pseudomonadati</taxon>
        <taxon>Pseudomonadota</taxon>
        <taxon>Alphaproteobacteria</taxon>
        <taxon>Hyphomicrobiales</taxon>
        <taxon>Aurantimonadaceae</taxon>
        <taxon>Martelella</taxon>
    </lineage>
</organism>
<dbReference type="SUPFAM" id="SSF56281">
    <property type="entry name" value="Metallo-hydrolase/oxidoreductase"/>
    <property type="match status" value="1"/>
</dbReference>
<dbReference type="PANTHER" id="PTHR42951:SF14">
    <property type="entry name" value="METALLO-BETA-LACTAMASE SUPERFAMILY PROTEIN"/>
    <property type="match status" value="1"/>
</dbReference>
<sequence>MSLKIETYVPENAIFPIASTLIYGDREVVLVNGQFQASRARELVERIQATGRELTTIFVSHSDPDYYFALDTLRAAFPAVKIVATPQTAWLIEATKNDKLAVWKDQLGDDLPQELITPDAFTGNIEIEGEVVEVRQASDDPSHIFLWVPALKTALGGISVFTGAHPWLADTTDLAAVDQWISRLEDIAALAPEKVIGGHIIGAYSDSPEIVAFLTGYLRDWRAAAANAKSSSEIIDPMAAKYSDLPAREFLDMGAKAFVGEIPWEVAQLYPFVGHKAKADFGDFAFQLDFKDHRQMTFTDLTGAFGGISDTVNYTAVSIRPGVFMVYWSEPNSTGANVTHVQDIAQGILYTNIAGTDGSFTNLKGKLSLLD</sequence>
<dbReference type="Gene3D" id="2.40.128.20">
    <property type="match status" value="1"/>
</dbReference>
<dbReference type="InterPro" id="IPR012674">
    <property type="entry name" value="Calycin"/>
</dbReference>
<dbReference type="Pfam" id="PF22036">
    <property type="entry name" value="MoaF_like"/>
    <property type="match status" value="1"/>
</dbReference>
<comment type="caution">
    <text evidence="2">The sequence shown here is derived from an EMBL/GenBank/DDBJ whole genome shotgun (WGS) entry which is preliminary data.</text>
</comment>
<dbReference type="EMBL" id="JBEPLY010000003">
    <property type="protein sequence ID" value="MET3598999.1"/>
    <property type="molecule type" value="Genomic_DNA"/>
</dbReference>
<gene>
    <name evidence="2" type="ORF">ABID12_000930</name>
</gene>
<proteinExistence type="predicted"/>
<name>A0ABV2I7V0_9HYPH</name>
<feature type="domain" description="Metallo-beta-lactamase" evidence="1">
    <location>
        <begin position="16"/>
        <end position="199"/>
    </location>
</feature>
<keyword evidence="3" id="KW-1185">Reference proteome</keyword>
<dbReference type="Pfam" id="PF00753">
    <property type="entry name" value="Lactamase_B"/>
    <property type="match status" value="1"/>
</dbReference>
<dbReference type="PANTHER" id="PTHR42951">
    <property type="entry name" value="METALLO-BETA-LACTAMASE DOMAIN-CONTAINING"/>
    <property type="match status" value="1"/>
</dbReference>
<evidence type="ECO:0000259" key="1">
    <source>
        <dbReference type="SMART" id="SM00849"/>
    </source>
</evidence>
<accession>A0ABV2I7V0</accession>
<dbReference type="InterPro" id="IPR050855">
    <property type="entry name" value="NDM-1-like"/>
</dbReference>
<reference evidence="2 3" key="1">
    <citation type="submission" date="2024-06" db="EMBL/GenBank/DDBJ databases">
        <title>Genomic Encyclopedia of Type Strains, Phase IV (KMG-IV): sequencing the most valuable type-strain genomes for metagenomic binning, comparative biology and taxonomic classification.</title>
        <authorList>
            <person name="Goeker M."/>
        </authorList>
    </citation>
    <scope>NUCLEOTIDE SEQUENCE [LARGE SCALE GENOMIC DNA]</scope>
    <source>
        <strain evidence="2 3">DSM 28102</strain>
    </source>
</reference>